<dbReference type="SUPFAM" id="SSF52343">
    <property type="entry name" value="Ferredoxin reductase-like, C-terminal NADP-linked domain"/>
    <property type="match status" value="1"/>
</dbReference>
<keyword evidence="6" id="KW-0560">Oxidoreductase</keyword>
<dbReference type="Pfam" id="PF01794">
    <property type="entry name" value="Ferric_reduct"/>
    <property type="match status" value="1"/>
</dbReference>
<sequence>MTNKGSYMFLLHFVTNNNSFSYPTMANKSSCLFLLHFLMNTNGWPSVFPSFFATSTTVEVDFAISAFFLSLSIFMMLFEMLTLNHLNHPYSPIGFLATGHIYLAGEIALVIGIVIFVTSLPQIRRKNFEIFYYTHHLYILFLVLFLFHAGDKHFYMVFPGVFLFSLDKLLRIIQSSPKTCIVSARFFPCEALELIIPKDPRLKYNPTSVVYMKIPTILHLQWNPFIIISSSKADENIMSVLIKSQGWWTNTLHDLIETELNKGADKRKGIHVAVEGPCGPTSLDFLKHDSVLMVAGGSGITPFLSVLAEIGSTTNKNNFPSKIQLVHIIKRAQDVFYRGLKEEDKEDMKVEEDEGNMLVDAVGRSIEGGYNENAYDYQDEWGSYWDDGMDIETEEEDNELIRSVEDYHRENPYGDNRFVIEVESDEDEWNYGWGEGIEIEEEDIRFVPAAKSCIEGFKTVTLEEVEKCTICLEDFNVGVCLPCSHMFHMNCIQDWLNIGNFCPLCRFQLPTNNTSE</sequence>
<dbReference type="InterPro" id="IPR000778">
    <property type="entry name" value="Cyt_b245_heavy_chain"/>
</dbReference>
<reference evidence="10 11" key="1">
    <citation type="submission" date="2023-01" db="EMBL/GenBank/DDBJ databases">
        <authorList>
            <person name="Kreplak J."/>
        </authorList>
    </citation>
    <scope>NUCLEOTIDE SEQUENCE [LARGE SCALE GENOMIC DNA]</scope>
</reference>
<evidence type="ECO:0000256" key="2">
    <source>
        <dbReference type="ARBA" id="ARBA00022630"/>
    </source>
</evidence>
<feature type="domain" description="RING-type" evidence="9">
    <location>
        <begin position="468"/>
        <end position="505"/>
    </location>
</feature>
<dbReference type="Pfam" id="PF08030">
    <property type="entry name" value="NAD_binding_6"/>
    <property type="match status" value="1"/>
</dbReference>
<dbReference type="PANTHER" id="PTHR11972:SF155">
    <property type="entry name" value="FERRIC REDUCTION OXIDASE 8, MITOCHONDRIAL"/>
    <property type="match status" value="1"/>
</dbReference>
<keyword evidence="7 8" id="KW-0472">Membrane</keyword>
<dbReference type="EMBL" id="OX451737">
    <property type="protein sequence ID" value="CAI8596146.1"/>
    <property type="molecule type" value="Genomic_DNA"/>
</dbReference>
<evidence type="ECO:0000256" key="4">
    <source>
        <dbReference type="ARBA" id="ARBA00022827"/>
    </source>
</evidence>
<dbReference type="GO" id="GO:0005886">
    <property type="term" value="C:plasma membrane"/>
    <property type="evidence" value="ECO:0007669"/>
    <property type="project" value="TreeGrafter"/>
</dbReference>
<dbReference type="Gene3D" id="3.40.50.80">
    <property type="entry name" value="Nucleotide-binding domain of ferredoxin-NADP reductase (FNR) module"/>
    <property type="match status" value="1"/>
</dbReference>
<accession>A0AAV0ZE08</accession>
<keyword evidence="4" id="KW-0274">FAD</keyword>
<feature type="transmembrane region" description="Helical" evidence="8">
    <location>
        <begin position="60"/>
        <end position="81"/>
    </location>
</feature>
<name>A0AAV0ZE08_VICFA</name>
<dbReference type="InterPro" id="IPR039261">
    <property type="entry name" value="FNR_nucleotide-bd"/>
</dbReference>
<dbReference type="InterPro" id="IPR013121">
    <property type="entry name" value="Fe_red_NAD-bd_6"/>
</dbReference>
<gene>
    <name evidence="10" type="ORF">VFH_II020720</name>
</gene>
<dbReference type="Proteomes" id="UP001157006">
    <property type="component" value="Chromosome 2"/>
</dbReference>
<protein>
    <recommendedName>
        <fullName evidence="9">RING-type domain-containing protein</fullName>
    </recommendedName>
</protein>
<dbReference type="InterPro" id="IPR013083">
    <property type="entry name" value="Znf_RING/FYVE/PHD"/>
</dbReference>
<evidence type="ECO:0000256" key="3">
    <source>
        <dbReference type="ARBA" id="ARBA00022692"/>
    </source>
</evidence>
<evidence type="ECO:0000256" key="5">
    <source>
        <dbReference type="ARBA" id="ARBA00022989"/>
    </source>
</evidence>
<feature type="transmembrane region" description="Helical" evidence="8">
    <location>
        <begin position="93"/>
        <end position="118"/>
    </location>
</feature>
<dbReference type="CDD" id="cd06186">
    <property type="entry name" value="NOX_Duox_like_FAD_NADP"/>
    <property type="match status" value="1"/>
</dbReference>
<dbReference type="PRINTS" id="PR00466">
    <property type="entry name" value="GP91PHOX"/>
</dbReference>
<dbReference type="Gene3D" id="3.30.40.10">
    <property type="entry name" value="Zinc/RING finger domain, C3HC4 (zinc finger)"/>
    <property type="match status" value="1"/>
</dbReference>
<dbReference type="SFLD" id="SFLDS00052">
    <property type="entry name" value="Ferric_Reductase_Domain"/>
    <property type="match status" value="1"/>
</dbReference>
<dbReference type="SFLD" id="SFLDG01168">
    <property type="entry name" value="Ferric_reductase_subgroup_(FRE"/>
    <property type="match status" value="1"/>
</dbReference>
<keyword evidence="3 8" id="KW-0812">Transmembrane</keyword>
<evidence type="ECO:0000259" key="9">
    <source>
        <dbReference type="SMART" id="SM00184"/>
    </source>
</evidence>
<dbReference type="PANTHER" id="PTHR11972">
    <property type="entry name" value="NADPH OXIDASE"/>
    <property type="match status" value="1"/>
</dbReference>
<dbReference type="SUPFAM" id="SSF57850">
    <property type="entry name" value="RING/U-box"/>
    <property type="match status" value="1"/>
</dbReference>
<dbReference type="Pfam" id="PF13639">
    <property type="entry name" value="zf-RING_2"/>
    <property type="match status" value="1"/>
</dbReference>
<dbReference type="InterPro" id="IPR013112">
    <property type="entry name" value="FAD-bd_8"/>
</dbReference>
<dbReference type="AlphaFoldDB" id="A0AAV0ZE08"/>
<keyword evidence="5 8" id="KW-1133">Transmembrane helix</keyword>
<dbReference type="GO" id="GO:0000293">
    <property type="term" value="F:ferric-chelate reductase activity"/>
    <property type="evidence" value="ECO:0007669"/>
    <property type="project" value="TreeGrafter"/>
</dbReference>
<evidence type="ECO:0000313" key="10">
    <source>
        <dbReference type="EMBL" id="CAI8596146.1"/>
    </source>
</evidence>
<dbReference type="InterPro" id="IPR013130">
    <property type="entry name" value="Fe3_Rdtase_TM_dom"/>
</dbReference>
<evidence type="ECO:0000256" key="7">
    <source>
        <dbReference type="ARBA" id="ARBA00023136"/>
    </source>
</evidence>
<evidence type="ECO:0000256" key="6">
    <source>
        <dbReference type="ARBA" id="ARBA00023002"/>
    </source>
</evidence>
<dbReference type="InterPro" id="IPR001841">
    <property type="entry name" value="Znf_RING"/>
</dbReference>
<evidence type="ECO:0000313" key="11">
    <source>
        <dbReference type="Proteomes" id="UP001157006"/>
    </source>
</evidence>
<dbReference type="Pfam" id="PF08022">
    <property type="entry name" value="FAD_binding_8"/>
    <property type="match status" value="1"/>
</dbReference>
<keyword evidence="11" id="KW-1185">Reference proteome</keyword>
<evidence type="ECO:0000256" key="8">
    <source>
        <dbReference type="SAM" id="Phobius"/>
    </source>
</evidence>
<dbReference type="SMART" id="SM00184">
    <property type="entry name" value="RING"/>
    <property type="match status" value="1"/>
</dbReference>
<organism evidence="10 11">
    <name type="scientific">Vicia faba</name>
    <name type="common">Broad bean</name>
    <name type="synonym">Faba vulgaris</name>
    <dbReference type="NCBI Taxonomy" id="3906"/>
    <lineage>
        <taxon>Eukaryota</taxon>
        <taxon>Viridiplantae</taxon>
        <taxon>Streptophyta</taxon>
        <taxon>Embryophyta</taxon>
        <taxon>Tracheophyta</taxon>
        <taxon>Spermatophyta</taxon>
        <taxon>Magnoliopsida</taxon>
        <taxon>eudicotyledons</taxon>
        <taxon>Gunneridae</taxon>
        <taxon>Pentapetalae</taxon>
        <taxon>rosids</taxon>
        <taxon>fabids</taxon>
        <taxon>Fabales</taxon>
        <taxon>Fabaceae</taxon>
        <taxon>Papilionoideae</taxon>
        <taxon>50 kb inversion clade</taxon>
        <taxon>NPAAA clade</taxon>
        <taxon>Hologalegina</taxon>
        <taxon>IRL clade</taxon>
        <taxon>Fabeae</taxon>
        <taxon>Vicia</taxon>
    </lineage>
</organism>
<comment type="subcellular location">
    <subcellularLocation>
        <location evidence="1">Membrane</location>
        <topology evidence="1">Multi-pass membrane protein</topology>
    </subcellularLocation>
</comment>
<keyword evidence="2" id="KW-0285">Flavoprotein</keyword>
<feature type="transmembrane region" description="Helical" evidence="8">
    <location>
        <begin position="130"/>
        <end position="147"/>
    </location>
</feature>
<evidence type="ECO:0000256" key="1">
    <source>
        <dbReference type="ARBA" id="ARBA00004141"/>
    </source>
</evidence>
<dbReference type="InterPro" id="IPR050369">
    <property type="entry name" value="RBOH/FRE"/>
</dbReference>
<proteinExistence type="predicted"/>